<comment type="caution">
    <text evidence="4">The sequence shown here is derived from an EMBL/GenBank/DDBJ whole genome shotgun (WGS) entry which is preliminary data.</text>
</comment>
<evidence type="ECO:0000313" key="5">
    <source>
        <dbReference type="Proteomes" id="UP000585474"/>
    </source>
</evidence>
<feature type="domain" description="U-box" evidence="3">
    <location>
        <begin position="25"/>
        <end position="99"/>
    </location>
</feature>
<dbReference type="UniPathway" id="UPA00143"/>
<dbReference type="InterPro" id="IPR003613">
    <property type="entry name" value="Ubox_domain"/>
</dbReference>
<keyword evidence="2" id="KW-0808">Transferase</keyword>
<evidence type="ECO:0000256" key="1">
    <source>
        <dbReference type="ARBA" id="ARBA00004906"/>
    </source>
</evidence>
<dbReference type="GO" id="GO:0004842">
    <property type="term" value="F:ubiquitin-protein transferase activity"/>
    <property type="evidence" value="ECO:0007669"/>
    <property type="project" value="InterPro"/>
</dbReference>
<dbReference type="Gene3D" id="3.30.40.10">
    <property type="entry name" value="Zinc/RING finger domain, C3HC4 (zinc finger)"/>
    <property type="match status" value="1"/>
</dbReference>
<dbReference type="InterPro" id="IPR013083">
    <property type="entry name" value="Znf_RING/FYVE/PHD"/>
</dbReference>
<dbReference type="Pfam" id="PF04564">
    <property type="entry name" value="U-box"/>
    <property type="match status" value="1"/>
</dbReference>
<evidence type="ECO:0000259" key="3">
    <source>
        <dbReference type="PROSITE" id="PS51698"/>
    </source>
</evidence>
<proteinExistence type="predicted"/>
<dbReference type="PANTHER" id="PTHR23315">
    <property type="entry name" value="U BOX DOMAIN-CONTAINING"/>
    <property type="match status" value="1"/>
</dbReference>
<dbReference type="PROSITE" id="PS51698">
    <property type="entry name" value="U_BOX"/>
    <property type="match status" value="1"/>
</dbReference>
<dbReference type="GO" id="GO:0016567">
    <property type="term" value="P:protein ubiquitination"/>
    <property type="evidence" value="ECO:0007669"/>
    <property type="project" value="UniProtKB-UniPathway"/>
</dbReference>
<sequence length="209" mass="23348">MIALVTHMHEHLVMTEQSQSSNPILIPADFCCPLSFELMTDPVIVASGKTYERAFIRKWIDLGLIVCPKTRQTPAHTTLIPNYTVNALVASWCESNNVKIPYPVKSMSLNQPRSPLAHAENIASKDPYISFVNQAAANLWNFITSPFFFREFPALCSCKWACVGYSDIDSLRAEKMSSWLSSFVPPFLTMESSLPTSSAAFCDFVCSLH</sequence>
<evidence type="ECO:0000313" key="4">
    <source>
        <dbReference type="EMBL" id="GFY93751.1"/>
    </source>
</evidence>
<dbReference type="OrthoDB" id="973198at2759"/>
<dbReference type="PANTHER" id="PTHR23315:SF7">
    <property type="entry name" value="U-BOX DOMAIN-CONTAINING PROTEIN 4"/>
    <property type="match status" value="1"/>
</dbReference>
<name>A0A7J0F4Y2_9ERIC</name>
<dbReference type="InterPro" id="IPR045210">
    <property type="entry name" value="RING-Ubox_PUB"/>
</dbReference>
<dbReference type="AlphaFoldDB" id="A0A7J0F4Y2"/>
<evidence type="ECO:0000256" key="2">
    <source>
        <dbReference type="ARBA" id="ARBA00022679"/>
    </source>
</evidence>
<dbReference type="EMBL" id="BJWL01000009">
    <property type="protein sequence ID" value="GFY93751.1"/>
    <property type="molecule type" value="Genomic_DNA"/>
</dbReference>
<keyword evidence="5" id="KW-1185">Reference proteome</keyword>
<reference evidence="4 5" key="1">
    <citation type="submission" date="2019-07" db="EMBL/GenBank/DDBJ databases">
        <title>De Novo Assembly of kiwifruit Actinidia rufa.</title>
        <authorList>
            <person name="Sugita-Konishi S."/>
            <person name="Sato K."/>
            <person name="Mori E."/>
            <person name="Abe Y."/>
            <person name="Kisaki G."/>
            <person name="Hamano K."/>
            <person name="Suezawa K."/>
            <person name="Otani M."/>
            <person name="Fukuda T."/>
            <person name="Manabe T."/>
            <person name="Gomi K."/>
            <person name="Tabuchi M."/>
            <person name="Akimitsu K."/>
            <person name="Kataoka I."/>
        </authorList>
    </citation>
    <scope>NUCLEOTIDE SEQUENCE [LARGE SCALE GENOMIC DNA]</scope>
    <source>
        <strain evidence="5">cv. Fuchu</strain>
    </source>
</reference>
<dbReference type="SMART" id="SM00504">
    <property type="entry name" value="Ubox"/>
    <property type="match status" value="1"/>
</dbReference>
<gene>
    <name evidence="4" type="ORF">Acr_09g0001970</name>
</gene>
<organism evidence="4 5">
    <name type="scientific">Actinidia rufa</name>
    <dbReference type="NCBI Taxonomy" id="165716"/>
    <lineage>
        <taxon>Eukaryota</taxon>
        <taxon>Viridiplantae</taxon>
        <taxon>Streptophyta</taxon>
        <taxon>Embryophyta</taxon>
        <taxon>Tracheophyta</taxon>
        <taxon>Spermatophyta</taxon>
        <taxon>Magnoliopsida</taxon>
        <taxon>eudicotyledons</taxon>
        <taxon>Gunneridae</taxon>
        <taxon>Pentapetalae</taxon>
        <taxon>asterids</taxon>
        <taxon>Ericales</taxon>
        <taxon>Actinidiaceae</taxon>
        <taxon>Actinidia</taxon>
    </lineage>
</organism>
<comment type="pathway">
    <text evidence="1">Protein modification; protein ubiquitination.</text>
</comment>
<dbReference type="SUPFAM" id="SSF57850">
    <property type="entry name" value="RING/U-box"/>
    <property type="match status" value="1"/>
</dbReference>
<protein>
    <submittedName>
        <fullName evidence="4">ARM repeat superfamily protein</fullName>
    </submittedName>
</protein>
<dbReference type="CDD" id="cd16664">
    <property type="entry name" value="RING-Ubox_PUB"/>
    <property type="match status" value="1"/>
</dbReference>
<dbReference type="Proteomes" id="UP000585474">
    <property type="component" value="Unassembled WGS sequence"/>
</dbReference>
<accession>A0A7J0F4Y2</accession>